<reference evidence="1" key="1">
    <citation type="submission" date="2019-01" db="EMBL/GenBank/DDBJ databases">
        <authorList>
            <person name="Hylling O."/>
            <person name="Carstens A.B."/>
            <person name="Hansen L.H."/>
        </authorList>
    </citation>
    <scope>NUCLEOTIDE SEQUENCE [LARGE SCALE GENOMIC DNA]</scope>
</reference>
<accession>A0A481W745</accession>
<name>A0A481W745_9CAUD</name>
<dbReference type="KEGG" id="vg:55011882"/>
<proteinExistence type="predicted"/>
<evidence type="ECO:0000313" key="1">
    <source>
        <dbReference type="EMBL" id="QBJ04458.1"/>
    </source>
</evidence>
<evidence type="ECO:0000313" key="2">
    <source>
        <dbReference type="Proteomes" id="UP000293575"/>
    </source>
</evidence>
<dbReference type="EMBL" id="MK473373">
    <property type="protein sequence ID" value="QBJ04458.1"/>
    <property type="molecule type" value="Genomic_DNA"/>
</dbReference>
<organism evidence="1 2">
    <name type="scientific">Pseudomonas phage Lana</name>
    <dbReference type="NCBI Taxonomy" id="2530172"/>
    <lineage>
        <taxon>Viruses</taxon>
        <taxon>Duplodnaviria</taxon>
        <taxon>Heunggongvirae</taxon>
        <taxon>Uroviricota</taxon>
        <taxon>Caudoviricetes</taxon>
        <taxon>Lanavirus</taxon>
        <taxon>Lanavirus lana</taxon>
    </lineage>
</organism>
<dbReference type="GeneID" id="55011882"/>
<protein>
    <submittedName>
        <fullName evidence="1">Uncharacterized protein</fullName>
    </submittedName>
</protein>
<keyword evidence="2" id="KW-1185">Reference proteome</keyword>
<dbReference type="Proteomes" id="UP000293575">
    <property type="component" value="Segment"/>
</dbReference>
<sequence length="65" mass="7176">MTINIQAATPEQLVAIIKGHFNIDYTYQDCLDIVESITLRKSRGILTPNNKALIAKLEAPCPPPI</sequence>
<dbReference type="RefSeq" id="YP_009820446.1">
    <property type="nucleotide sequence ID" value="NC_048166.1"/>
</dbReference>